<accession>A0A5B0LVU6</accession>
<dbReference type="AlphaFoldDB" id="A0A5B0LVU6"/>
<evidence type="ECO:0000259" key="1">
    <source>
        <dbReference type="Pfam" id="PF05699"/>
    </source>
</evidence>
<dbReference type="Proteomes" id="UP000325313">
    <property type="component" value="Unassembled WGS sequence"/>
</dbReference>
<protein>
    <recommendedName>
        <fullName evidence="1">HAT C-terminal dimerisation domain-containing protein</fullName>
    </recommendedName>
</protein>
<name>A0A5B0LVU6_PUCGR</name>
<feature type="domain" description="HAT C-terminal dimerisation" evidence="1">
    <location>
        <begin position="2"/>
        <end position="42"/>
    </location>
</feature>
<dbReference type="PANTHER" id="PTHR23272:SF184">
    <property type="entry name" value="OS03G0311250 PROTEIN"/>
    <property type="match status" value="1"/>
</dbReference>
<sequence>MVPMTSIDSESAFLTGGRVLNNYQSRLAPSMVEVLICGQNWLNEPIDNNEEDEEE</sequence>
<dbReference type="Pfam" id="PF05699">
    <property type="entry name" value="Dimer_Tnp_hAT"/>
    <property type="match status" value="1"/>
</dbReference>
<dbReference type="EMBL" id="VDEP01000506">
    <property type="protein sequence ID" value="KAA1068206.1"/>
    <property type="molecule type" value="Genomic_DNA"/>
</dbReference>
<dbReference type="GO" id="GO:0046983">
    <property type="term" value="F:protein dimerization activity"/>
    <property type="evidence" value="ECO:0007669"/>
    <property type="project" value="InterPro"/>
</dbReference>
<comment type="caution">
    <text evidence="2">The sequence shown here is derived from an EMBL/GenBank/DDBJ whole genome shotgun (WGS) entry which is preliminary data.</text>
</comment>
<dbReference type="PANTHER" id="PTHR23272">
    <property type="entry name" value="BED FINGER-RELATED"/>
    <property type="match status" value="1"/>
</dbReference>
<reference evidence="2 3" key="1">
    <citation type="submission" date="2019-05" db="EMBL/GenBank/DDBJ databases">
        <title>Emergence of the Ug99 lineage of the wheat stem rust pathogen through somatic hybridization.</title>
        <authorList>
            <person name="Li F."/>
            <person name="Upadhyaya N.M."/>
            <person name="Sperschneider J."/>
            <person name="Matny O."/>
            <person name="Nguyen-Phuc H."/>
            <person name="Mago R."/>
            <person name="Raley C."/>
            <person name="Miller M.E."/>
            <person name="Silverstein K.A.T."/>
            <person name="Henningsen E."/>
            <person name="Hirsch C.D."/>
            <person name="Visser B."/>
            <person name="Pretorius Z.A."/>
            <person name="Steffenson B.J."/>
            <person name="Schwessinger B."/>
            <person name="Dodds P.N."/>
            <person name="Figueroa M."/>
        </authorList>
    </citation>
    <scope>NUCLEOTIDE SEQUENCE [LARGE SCALE GENOMIC DNA]</scope>
    <source>
        <strain evidence="2 3">Ug99</strain>
    </source>
</reference>
<proteinExistence type="predicted"/>
<organism evidence="2 3">
    <name type="scientific">Puccinia graminis f. sp. tritici</name>
    <dbReference type="NCBI Taxonomy" id="56615"/>
    <lineage>
        <taxon>Eukaryota</taxon>
        <taxon>Fungi</taxon>
        <taxon>Dikarya</taxon>
        <taxon>Basidiomycota</taxon>
        <taxon>Pucciniomycotina</taxon>
        <taxon>Pucciniomycetes</taxon>
        <taxon>Pucciniales</taxon>
        <taxon>Pucciniaceae</taxon>
        <taxon>Puccinia</taxon>
    </lineage>
</organism>
<gene>
    <name evidence="2" type="ORF">PGTUg99_026972</name>
</gene>
<evidence type="ECO:0000313" key="3">
    <source>
        <dbReference type="Proteomes" id="UP000325313"/>
    </source>
</evidence>
<evidence type="ECO:0000313" key="2">
    <source>
        <dbReference type="EMBL" id="KAA1068206.1"/>
    </source>
</evidence>
<dbReference type="InterPro" id="IPR008906">
    <property type="entry name" value="HATC_C_dom"/>
</dbReference>